<dbReference type="AlphaFoldDB" id="A0AAX6G1F7"/>
<name>A0AAX6G1F7_IRIPA</name>
<reference evidence="1" key="2">
    <citation type="submission" date="2023-04" db="EMBL/GenBank/DDBJ databases">
        <authorList>
            <person name="Bruccoleri R.E."/>
            <person name="Oakeley E.J."/>
            <person name="Faust A.-M."/>
            <person name="Dessus-Babus S."/>
            <person name="Altorfer M."/>
            <person name="Burckhardt D."/>
            <person name="Oertli M."/>
            <person name="Naumann U."/>
            <person name="Petersen F."/>
            <person name="Wong J."/>
        </authorList>
    </citation>
    <scope>NUCLEOTIDE SEQUENCE</scope>
    <source>
        <strain evidence="1">GSM-AAB239-AS_SAM_17_03QT</strain>
        <tissue evidence="1">Leaf</tissue>
    </source>
</reference>
<gene>
    <name evidence="1" type="ORF">M6B38_388780</name>
</gene>
<comment type="caution">
    <text evidence="1">The sequence shown here is derived from an EMBL/GenBank/DDBJ whole genome shotgun (WGS) entry which is preliminary data.</text>
</comment>
<accession>A0AAX6G1F7</accession>
<keyword evidence="2" id="KW-1185">Reference proteome</keyword>
<organism evidence="1 2">
    <name type="scientific">Iris pallida</name>
    <name type="common">Sweet iris</name>
    <dbReference type="NCBI Taxonomy" id="29817"/>
    <lineage>
        <taxon>Eukaryota</taxon>
        <taxon>Viridiplantae</taxon>
        <taxon>Streptophyta</taxon>
        <taxon>Embryophyta</taxon>
        <taxon>Tracheophyta</taxon>
        <taxon>Spermatophyta</taxon>
        <taxon>Magnoliopsida</taxon>
        <taxon>Liliopsida</taxon>
        <taxon>Asparagales</taxon>
        <taxon>Iridaceae</taxon>
        <taxon>Iridoideae</taxon>
        <taxon>Irideae</taxon>
        <taxon>Iris</taxon>
    </lineage>
</organism>
<proteinExistence type="predicted"/>
<dbReference type="EMBL" id="JANAVB010024400">
    <property type="protein sequence ID" value="KAJ6822317.1"/>
    <property type="molecule type" value="Genomic_DNA"/>
</dbReference>
<protein>
    <submittedName>
        <fullName evidence="1">Proline iminopeptidase</fullName>
    </submittedName>
</protein>
<evidence type="ECO:0000313" key="2">
    <source>
        <dbReference type="Proteomes" id="UP001140949"/>
    </source>
</evidence>
<dbReference type="Proteomes" id="UP001140949">
    <property type="component" value="Unassembled WGS sequence"/>
</dbReference>
<reference evidence="1" key="1">
    <citation type="journal article" date="2023" name="GigaByte">
        <title>Genome assembly of the bearded iris, Iris pallida Lam.</title>
        <authorList>
            <person name="Bruccoleri R.E."/>
            <person name="Oakeley E.J."/>
            <person name="Faust A.M.E."/>
            <person name="Altorfer M."/>
            <person name="Dessus-Babus S."/>
            <person name="Burckhardt D."/>
            <person name="Oertli M."/>
            <person name="Naumann U."/>
            <person name="Petersen F."/>
            <person name="Wong J."/>
        </authorList>
    </citation>
    <scope>NUCLEOTIDE SEQUENCE</scope>
    <source>
        <strain evidence="1">GSM-AAB239-AS_SAM_17_03QT</strain>
    </source>
</reference>
<evidence type="ECO:0000313" key="1">
    <source>
        <dbReference type="EMBL" id="KAJ6822317.1"/>
    </source>
</evidence>
<sequence length="145" mass="16432">MQVLQGIRWSSTTLANIYQHRMMLTLHVLIGSVIGLGDEAFHSDATLSTKPMWSANMEAMAARIWTTWELMTANLIQNEANIKRGEDDSFSLVSFFANHYIFCNPNVLVVFSGNEDFYANAHLTGHILKKWTSMLPLLKQVMPIN</sequence>